<keyword evidence="3" id="KW-1185">Reference proteome</keyword>
<name>F1A5A2_DICPU</name>
<dbReference type="InParanoid" id="F1A5A2"/>
<dbReference type="PANTHER" id="PTHR13302">
    <property type="entry name" value="CONSERVED OLIGOMERIC GOLGI COMPLEX COMPONENT 3"/>
    <property type="match status" value="1"/>
</dbReference>
<protein>
    <submittedName>
        <fullName evidence="2">Uncharacterized protein</fullName>
    </submittedName>
</protein>
<dbReference type="GO" id="GO:0006886">
    <property type="term" value="P:intracellular protein transport"/>
    <property type="evidence" value="ECO:0007669"/>
    <property type="project" value="InterPro"/>
</dbReference>
<dbReference type="VEuPathDB" id="AmoebaDB:DICPUDRAFT_85295"/>
<dbReference type="InterPro" id="IPR007265">
    <property type="entry name" value="COG_su3"/>
</dbReference>
<dbReference type="STRING" id="5786.F1A5A2"/>
<organism evidence="2 3">
    <name type="scientific">Dictyostelium purpureum</name>
    <name type="common">Slime mold</name>
    <dbReference type="NCBI Taxonomy" id="5786"/>
    <lineage>
        <taxon>Eukaryota</taxon>
        <taxon>Amoebozoa</taxon>
        <taxon>Evosea</taxon>
        <taxon>Eumycetozoa</taxon>
        <taxon>Dictyostelia</taxon>
        <taxon>Dictyosteliales</taxon>
        <taxon>Dictyosteliaceae</taxon>
        <taxon>Dictyostelium</taxon>
    </lineage>
</organism>
<feature type="non-terminal residue" evidence="2">
    <location>
        <position position="1"/>
    </location>
</feature>
<feature type="compositionally biased region" description="Low complexity" evidence="1">
    <location>
        <begin position="158"/>
        <end position="192"/>
    </location>
</feature>
<proteinExistence type="predicted"/>
<dbReference type="GO" id="GO:0005801">
    <property type="term" value="C:cis-Golgi network"/>
    <property type="evidence" value="ECO:0007669"/>
    <property type="project" value="InterPro"/>
</dbReference>
<dbReference type="GeneID" id="10510569"/>
<dbReference type="OrthoDB" id="296793at2759"/>
<evidence type="ECO:0000313" key="3">
    <source>
        <dbReference type="Proteomes" id="UP000001064"/>
    </source>
</evidence>
<dbReference type="eggNOG" id="KOG2604">
    <property type="taxonomic scope" value="Eukaryota"/>
</dbReference>
<accession>F1A5A2</accession>
<dbReference type="GO" id="GO:0016020">
    <property type="term" value="C:membrane"/>
    <property type="evidence" value="ECO:0007669"/>
    <property type="project" value="InterPro"/>
</dbReference>
<gene>
    <name evidence="2" type="ORF">DICPUDRAFT_85295</name>
</gene>
<dbReference type="RefSeq" id="XP_003294846.1">
    <property type="nucleotide sequence ID" value="XM_003294798.1"/>
</dbReference>
<evidence type="ECO:0000256" key="1">
    <source>
        <dbReference type="SAM" id="MobiDB-lite"/>
    </source>
</evidence>
<feature type="region of interest" description="Disordered" evidence="1">
    <location>
        <begin position="154"/>
        <end position="192"/>
    </location>
</feature>
<dbReference type="KEGG" id="dpp:DICPUDRAFT_85295"/>
<dbReference type="PANTHER" id="PTHR13302:SF8">
    <property type="entry name" value="CONSERVED OLIGOMERIC GOLGI COMPLEX SUBUNIT 3"/>
    <property type="match status" value="1"/>
</dbReference>
<dbReference type="AlphaFoldDB" id="F1A5A2"/>
<evidence type="ECO:0000313" key="2">
    <source>
        <dbReference type="EMBL" id="EGC28632.1"/>
    </source>
</evidence>
<dbReference type="EMBL" id="GL871581">
    <property type="protein sequence ID" value="EGC28632.1"/>
    <property type="molecule type" value="Genomic_DNA"/>
</dbReference>
<sequence>ITNTSIDSKKDLEKELKQSIESFILSTANSVIDPLLSLLTKISVFLNQSIKNQTDPMLLSQQSFADPQRIKEIIEQVKEKSQTFLPDVLSKMKLYLSPSTQTLLVKPIKTNIIDGFDQINQYTKKYYTDEQNNIINLKSLKVILDDIFSTLSSPKLTNNNSNNSNKNNNNNNNIDDNNTTNNNSIEINNNTE</sequence>
<dbReference type="Proteomes" id="UP000001064">
    <property type="component" value="Unassembled WGS sequence"/>
</dbReference>
<reference evidence="3" key="1">
    <citation type="journal article" date="2011" name="Genome Biol.">
        <title>Comparative genomics of the social amoebae Dictyostelium discoideum and Dictyostelium purpureum.</title>
        <authorList>
            <consortium name="US DOE Joint Genome Institute (JGI-PGF)"/>
            <person name="Sucgang R."/>
            <person name="Kuo A."/>
            <person name="Tian X."/>
            <person name="Salerno W."/>
            <person name="Parikh A."/>
            <person name="Feasley C.L."/>
            <person name="Dalin E."/>
            <person name="Tu H."/>
            <person name="Huang E."/>
            <person name="Barry K."/>
            <person name="Lindquist E."/>
            <person name="Shapiro H."/>
            <person name="Bruce D."/>
            <person name="Schmutz J."/>
            <person name="Salamov A."/>
            <person name="Fey P."/>
            <person name="Gaudet P."/>
            <person name="Anjard C."/>
            <person name="Babu M.M."/>
            <person name="Basu S."/>
            <person name="Bushmanova Y."/>
            <person name="van der Wel H."/>
            <person name="Katoh-Kurasawa M."/>
            <person name="Dinh C."/>
            <person name="Coutinho P.M."/>
            <person name="Saito T."/>
            <person name="Elias M."/>
            <person name="Schaap P."/>
            <person name="Kay R.R."/>
            <person name="Henrissat B."/>
            <person name="Eichinger L."/>
            <person name="Rivero F."/>
            <person name="Putnam N.H."/>
            <person name="West C.M."/>
            <person name="Loomis W.F."/>
            <person name="Chisholm R.L."/>
            <person name="Shaulsky G."/>
            <person name="Strassmann J.E."/>
            <person name="Queller D.C."/>
            <person name="Kuspa A."/>
            <person name="Grigoriev I.V."/>
        </authorList>
    </citation>
    <scope>NUCLEOTIDE SEQUENCE [LARGE SCALE GENOMIC DNA]</scope>
    <source>
        <strain evidence="3">QSDP1</strain>
    </source>
</reference>